<reference evidence="3" key="2">
    <citation type="submission" date="2015-01" db="EMBL/GenBank/DDBJ databases">
        <title>Evolutionary Origins and Diversification of the Mycorrhizal Mutualists.</title>
        <authorList>
            <consortium name="DOE Joint Genome Institute"/>
            <consortium name="Mycorrhizal Genomics Consortium"/>
            <person name="Kohler A."/>
            <person name="Kuo A."/>
            <person name="Nagy L.G."/>
            <person name="Floudas D."/>
            <person name="Copeland A."/>
            <person name="Barry K.W."/>
            <person name="Cichocki N."/>
            <person name="Veneault-Fourrey C."/>
            <person name="LaButti K."/>
            <person name="Lindquist E.A."/>
            <person name="Lipzen A."/>
            <person name="Lundell T."/>
            <person name="Morin E."/>
            <person name="Murat C."/>
            <person name="Riley R."/>
            <person name="Ohm R."/>
            <person name="Sun H."/>
            <person name="Tunlid A."/>
            <person name="Henrissat B."/>
            <person name="Grigoriev I.V."/>
            <person name="Hibbett D.S."/>
            <person name="Martin F."/>
        </authorList>
    </citation>
    <scope>NUCLEOTIDE SEQUENCE [LARGE SCALE GENOMIC DNA]</scope>
    <source>
        <strain evidence="3">MAFF 305830</strain>
    </source>
</reference>
<dbReference type="Pfam" id="PF04882">
    <property type="entry name" value="Peroxin-3"/>
    <property type="match status" value="1"/>
</dbReference>
<dbReference type="GO" id="GO:0005778">
    <property type="term" value="C:peroxisomal membrane"/>
    <property type="evidence" value="ECO:0007669"/>
    <property type="project" value="InterPro"/>
</dbReference>
<proteinExistence type="predicted"/>
<gene>
    <name evidence="2" type="ORF">M408DRAFT_332655</name>
</gene>
<dbReference type="OrthoDB" id="45930at2759"/>
<dbReference type="PANTHER" id="PTHR28080">
    <property type="entry name" value="PEROXISOMAL BIOGENESIS FACTOR 3"/>
    <property type="match status" value="1"/>
</dbReference>
<feature type="region of interest" description="Disordered" evidence="1">
    <location>
        <begin position="100"/>
        <end position="123"/>
    </location>
</feature>
<feature type="compositionally biased region" description="Polar residues" evidence="1">
    <location>
        <begin position="211"/>
        <end position="227"/>
    </location>
</feature>
<feature type="compositionally biased region" description="Low complexity" evidence="1">
    <location>
        <begin position="184"/>
        <end position="200"/>
    </location>
</feature>
<sequence>MLSAIGNYIYDRRRGLLKSAGIMGTMYVAGKYIIQRLEEVKEAVLTDRNAKENLRRRFQQNMQDCTYTIMAYMPTLASRILEELDVERISLELQRRSKKPIPIKKDETNPTEDDSSSRGNSTHLSASLISAGELEASSPISSFSNLSENNVAKSDANDSAVPSSSGQQVSEGQNTSSFLSGMQSTEPLSSSLPLSSATSSLEEHKNPMADSATSWLQLNPEASTKSGSDADDEGKNQESKLDTMPVIPDLEPPTVDLAALSISDTQSGLDARPSDTFGSQTEDIPDGQGSLQRKTKAELWHELKIMSFTRVLVVLYSTTLLSLQIHVQLNLIGRHKYVQSVLEIDEQERAQEKERQREEAKFDSMGLVGSLVSSVAPALSSSFGMGFSSLHSDDEQVVPALDIDQSVDEDIERKYLTLSWWLLHIGWRDIAVRVRSVVEDVLEGVSLKTHLSMQDVRALVLQIRKQVEFEANGQTRTDITSAIFPLSPSAEQNVLIQGGISPHLATIDPPLRRLLDETKEYVAGPDFQLVWGLALDKGCDMVLDGLEREIFGEHSGVEEVDPAVQTLSADKTERLAGILPGLARWCHPALYGLPNELVEALGNMREVAGLSAILYSSYNESTTL</sequence>
<feature type="compositionally biased region" description="Polar residues" evidence="1">
    <location>
        <begin position="160"/>
        <end position="183"/>
    </location>
</feature>
<reference evidence="2 3" key="1">
    <citation type="submission" date="2014-04" db="EMBL/GenBank/DDBJ databases">
        <authorList>
            <consortium name="DOE Joint Genome Institute"/>
            <person name="Kuo A."/>
            <person name="Zuccaro A."/>
            <person name="Kohler A."/>
            <person name="Nagy L.G."/>
            <person name="Floudas D."/>
            <person name="Copeland A."/>
            <person name="Barry K.W."/>
            <person name="Cichocki N."/>
            <person name="Veneault-Fourrey C."/>
            <person name="LaButti K."/>
            <person name="Lindquist E.A."/>
            <person name="Lipzen A."/>
            <person name="Lundell T."/>
            <person name="Morin E."/>
            <person name="Murat C."/>
            <person name="Sun H."/>
            <person name="Tunlid A."/>
            <person name="Henrissat B."/>
            <person name="Grigoriev I.V."/>
            <person name="Hibbett D.S."/>
            <person name="Martin F."/>
            <person name="Nordberg H.P."/>
            <person name="Cantor M.N."/>
            <person name="Hua S.X."/>
        </authorList>
    </citation>
    <scope>NUCLEOTIDE SEQUENCE [LARGE SCALE GENOMIC DNA]</scope>
    <source>
        <strain evidence="2 3">MAFF 305830</strain>
    </source>
</reference>
<organism evidence="2 3">
    <name type="scientific">Serendipita vermifera MAFF 305830</name>
    <dbReference type="NCBI Taxonomy" id="933852"/>
    <lineage>
        <taxon>Eukaryota</taxon>
        <taxon>Fungi</taxon>
        <taxon>Dikarya</taxon>
        <taxon>Basidiomycota</taxon>
        <taxon>Agaricomycotina</taxon>
        <taxon>Agaricomycetes</taxon>
        <taxon>Sebacinales</taxon>
        <taxon>Serendipitaceae</taxon>
        <taxon>Serendipita</taxon>
    </lineage>
</organism>
<dbReference type="GO" id="GO:0030674">
    <property type="term" value="F:protein-macromolecule adaptor activity"/>
    <property type="evidence" value="ECO:0007669"/>
    <property type="project" value="TreeGrafter"/>
</dbReference>
<name>A0A0C2X011_SERVB</name>
<dbReference type="HOGENOM" id="CLU_017002_2_0_1"/>
<evidence type="ECO:0000256" key="1">
    <source>
        <dbReference type="SAM" id="MobiDB-lite"/>
    </source>
</evidence>
<feature type="region of interest" description="Disordered" evidence="1">
    <location>
        <begin position="153"/>
        <end position="250"/>
    </location>
</feature>
<dbReference type="PANTHER" id="PTHR28080:SF1">
    <property type="entry name" value="PEROXISOMAL BIOGENESIS FACTOR 3"/>
    <property type="match status" value="1"/>
</dbReference>
<accession>A0A0C2X011</accession>
<dbReference type="GO" id="GO:0045046">
    <property type="term" value="P:protein import into peroxisome membrane"/>
    <property type="evidence" value="ECO:0007669"/>
    <property type="project" value="TreeGrafter"/>
</dbReference>
<evidence type="ECO:0000313" key="3">
    <source>
        <dbReference type="Proteomes" id="UP000054097"/>
    </source>
</evidence>
<keyword evidence="3" id="KW-1185">Reference proteome</keyword>
<feature type="region of interest" description="Disordered" evidence="1">
    <location>
        <begin position="266"/>
        <end position="290"/>
    </location>
</feature>
<dbReference type="EMBL" id="KN824346">
    <property type="protein sequence ID" value="KIM22887.1"/>
    <property type="molecule type" value="Genomic_DNA"/>
</dbReference>
<evidence type="ECO:0000313" key="2">
    <source>
        <dbReference type="EMBL" id="KIM22887.1"/>
    </source>
</evidence>
<dbReference type="STRING" id="933852.A0A0C2X011"/>
<protein>
    <recommendedName>
        <fullName evidence="4">Peroxin-3</fullName>
    </recommendedName>
</protein>
<evidence type="ECO:0008006" key="4">
    <source>
        <dbReference type="Google" id="ProtNLM"/>
    </source>
</evidence>
<dbReference type="Proteomes" id="UP000054097">
    <property type="component" value="Unassembled WGS sequence"/>
</dbReference>
<dbReference type="InterPro" id="IPR006966">
    <property type="entry name" value="Peroxin-3"/>
</dbReference>
<dbReference type="AlphaFoldDB" id="A0A0C2X011"/>